<evidence type="ECO:0000256" key="1">
    <source>
        <dbReference type="SAM" id="SignalP"/>
    </source>
</evidence>
<evidence type="ECO:0000313" key="4">
    <source>
        <dbReference type="Proteomes" id="UP000792457"/>
    </source>
</evidence>
<feature type="signal peptide" evidence="1">
    <location>
        <begin position="1"/>
        <end position="17"/>
    </location>
</feature>
<keyword evidence="4" id="KW-1185">Reference proteome</keyword>
<accession>A0A8K0KMA7</accession>
<feature type="chain" id="PRO_5035428666" description="Cuticle protein CPCFC domain-containing protein" evidence="1">
    <location>
        <begin position="18"/>
        <end position="104"/>
    </location>
</feature>
<sequence>MVAKMIILAMCVAAVLGGAVFPAARYPAGVNPLACPNYPYCDNVALAANPAGWARSAWNVPAWTAYSAPWNGVWSGVIPGVTPVAARYPPGVDPVACPNYPYCH</sequence>
<dbReference type="EMBL" id="KZ309003">
    <property type="protein sequence ID" value="KAG8236250.1"/>
    <property type="molecule type" value="Genomic_DNA"/>
</dbReference>
<evidence type="ECO:0000259" key="2">
    <source>
        <dbReference type="Pfam" id="PF17223"/>
    </source>
</evidence>
<dbReference type="AlphaFoldDB" id="A0A8K0KMA7"/>
<name>A0A8K0KMA7_LADFU</name>
<dbReference type="InterPro" id="IPR033778">
    <property type="entry name" value="CPCFC"/>
</dbReference>
<keyword evidence="1" id="KW-0732">Signal</keyword>
<comment type="caution">
    <text evidence="3">The sequence shown here is derived from an EMBL/GenBank/DDBJ whole genome shotgun (WGS) entry which is preliminary data.</text>
</comment>
<protein>
    <recommendedName>
        <fullName evidence="2">Cuticle protein CPCFC domain-containing protein</fullName>
    </recommendedName>
</protein>
<organism evidence="3 4">
    <name type="scientific">Ladona fulva</name>
    <name type="common">Scarce chaser dragonfly</name>
    <name type="synonym">Libellula fulva</name>
    <dbReference type="NCBI Taxonomy" id="123851"/>
    <lineage>
        <taxon>Eukaryota</taxon>
        <taxon>Metazoa</taxon>
        <taxon>Ecdysozoa</taxon>
        <taxon>Arthropoda</taxon>
        <taxon>Hexapoda</taxon>
        <taxon>Insecta</taxon>
        <taxon>Pterygota</taxon>
        <taxon>Palaeoptera</taxon>
        <taxon>Odonata</taxon>
        <taxon>Epiprocta</taxon>
        <taxon>Anisoptera</taxon>
        <taxon>Libelluloidea</taxon>
        <taxon>Libellulidae</taxon>
        <taxon>Ladona</taxon>
    </lineage>
</organism>
<evidence type="ECO:0000313" key="3">
    <source>
        <dbReference type="EMBL" id="KAG8236250.1"/>
    </source>
</evidence>
<feature type="domain" description="Cuticle protein CPCFC" evidence="2">
    <location>
        <begin position="88"/>
        <end position="104"/>
    </location>
</feature>
<reference evidence="3" key="2">
    <citation type="submission" date="2017-10" db="EMBL/GenBank/DDBJ databases">
        <title>Ladona fulva Genome sequencing and assembly.</title>
        <authorList>
            <person name="Murali S."/>
            <person name="Richards S."/>
            <person name="Bandaranaike D."/>
            <person name="Bellair M."/>
            <person name="Blankenburg K."/>
            <person name="Chao H."/>
            <person name="Dinh H."/>
            <person name="Doddapaneni H."/>
            <person name="Dugan-Rocha S."/>
            <person name="Elkadiri S."/>
            <person name="Gnanaolivu R."/>
            <person name="Hernandez B."/>
            <person name="Skinner E."/>
            <person name="Javaid M."/>
            <person name="Lee S."/>
            <person name="Li M."/>
            <person name="Ming W."/>
            <person name="Munidasa M."/>
            <person name="Muniz J."/>
            <person name="Nguyen L."/>
            <person name="Hughes D."/>
            <person name="Osuji N."/>
            <person name="Pu L.-L."/>
            <person name="Puazo M."/>
            <person name="Qu C."/>
            <person name="Quiroz J."/>
            <person name="Raj R."/>
            <person name="Weissenberger G."/>
            <person name="Xin Y."/>
            <person name="Zou X."/>
            <person name="Han Y."/>
            <person name="Worley K."/>
            <person name="Muzny D."/>
            <person name="Gibbs R."/>
        </authorList>
    </citation>
    <scope>NUCLEOTIDE SEQUENCE</scope>
    <source>
        <strain evidence="3">Sampled in the wild</strain>
    </source>
</reference>
<dbReference type="GO" id="GO:0042302">
    <property type="term" value="F:structural constituent of cuticle"/>
    <property type="evidence" value="ECO:0007669"/>
    <property type="project" value="InterPro"/>
</dbReference>
<proteinExistence type="predicted"/>
<feature type="domain" description="Cuticle protein CPCFC" evidence="2">
    <location>
        <begin position="26"/>
        <end position="42"/>
    </location>
</feature>
<dbReference type="Proteomes" id="UP000792457">
    <property type="component" value="Unassembled WGS sequence"/>
</dbReference>
<reference evidence="3" key="1">
    <citation type="submission" date="2013-04" db="EMBL/GenBank/DDBJ databases">
        <authorList>
            <person name="Qu J."/>
            <person name="Murali S.C."/>
            <person name="Bandaranaike D."/>
            <person name="Bellair M."/>
            <person name="Blankenburg K."/>
            <person name="Chao H."/>
            <person name="Dinh H."/>
            <person name="Doddapaneni H."/>
            <person name="Downs B."/>
            <person name="Dugan-Rocha S."/>
            <person name="Elkadiri S."/>
            <person name="Gnanaolivu R.D."/>
            <person name="Hernandez B."/>
            <person name="Javaid M."/>
            <person name="Jayaseelan J.C."/>
            <person name="Lee S."/>
            <person name="Li M."/>
            <person name="Ming W."/>
            <person name="Munidasa M."/>
            <person name="Muniz J."/>
            <person name="Nguyen L."/>
            <person name="Ongeri F."/>
            <person name="Osuji N."/>
            <person name="Pu L.-L."/>
            <person name="Puazo M."/>
            <person name="Qu C."/>
            <person name="Quiroz J."/>
            <person name="Raj R."/>
            <person name="Weissenberger G."/>
            <person name="Xin Y."/>
            <person name="Zou X."/>
            <person name="Han Y."/>
            <person name="Richards S."/>
            <person name="Worley K."/>
            <person name="Muzny D."/>
            <person name="Gibbs R."/>
        </authorList>
    </citation>
    <scope>NUCLEOTIDE SEQUENCE</scope>
    <source>
        <strain evidence="3">Sampled in the wild</strain>
    </source>
</reference>
<dbReference type="Pfam" id="PF17223">
    <property type="entry name" value="CPCFC"/>
    <property type="match status" value="2"/>
</dbReference>
<dbReference type="OrthoDB" id="8186685at2759"/>
<gene>
    <name evidence="3" type="ORF">J437_LFUL011003</name>
</gene>